<sequence length="427" mass="48171">MCAVIFGPRRRVQREKKSVRAVVCFGSSLCTTATGESLTPYDTQVQGVQKLHPEVINHFGHGGSISPVFPDHGQFSFDNLESVKVLVTTFQNGKETSKKILHVSSINNLIEQNLAQQSGCSLDRILKYNSDFLEYTDVDTNVEIKDFDRFHVFLSTGGPLVEASLEEMNQNQPHTNSGEESQPLQSLLMKKAPQILQEYETTGFLSMQSRKPLVKTCIGDLVERCGFYPLNGDKLALAKSSIATFPSLSVQVTGQGEGFEHFYDPASHSGFLEIKLRNLRRNLQREERRYRKRKVTSDQGETHTFNATETENDNTTNEWVTLIKRLRASSENLSAIKSGMEKTFTQCRAWITRESPTLAEVLSEYPRFLDMPSLLDSEFGRLTGEKADLFLRKWQANIIPKLKAVAAMEPRLCTRLKGIEDMTEDEA</sequence>
<dbReference type="EMBL" id="JAHUTI010013889">
    <property type="protein sequence ID" value="MED6237129.1"/>
    <property type="molecule type" value="Genomic_DNA"/>
</dbReference>
<reference evidence="2 3" key="1">
    <citation type="submission" date="2021-07" db="EMBL/GenBank/DDBJ databases">
        <authorList>
            <person name="Palmer J.M."/>
        </authorList>
    </citation>
    <scope>NUCLEOTIDE SEQUENCE [LARGE SCALE GENOMIC DNA]</scope>
    <source>
        <strain evidence="2 3">AT_MEX2019</strain>
        <tissue evidence="2">Muscle</tissue>
    </source>
</reference>
<evidence type="ECO:0000313" key="2">
    <source>
        <dbReference type="EMBL" id="MED6237129.1"/>
    </source>
</evidence>
<feature type="region of interest" description="Disordered" evidence="1">
    <location>
        <begin position="290"/>
        <end position="311"/>
    </location>
</feature>
<organism evidence="2 3">
    <name type="scientific">Ataeniobius toweri</name>
    <dbReference type="NCBI Taxonomy" id="208326"/>
    <lineage>
        <taxon>Eukaryota</taxon>
        <taxon>Metazoa</taxon>
        <taxon>Chordata</taxon>
        <taxon>Craniata</taxon>
        <taxon>Vertebrata</taxon>
        <taxon>Euteleostomi</taxon>
        <taxon>Actinopterygii</taxon>
        <taxon>Neopterygii</taxon>
        <taxon>Teleostei</taxon>
        <taxon>Neoteleostei</taxon>
        <taxon>Acanthomorphata</taxon>
        <taxon>Ovalentaria</taxon>
        <taxon>Atherinomorphae</taxon>
        <taxon>Cyprinodontiformes</taxon>
        <taxon>Goodeidae</taxon>
        <taxon>Ataeniobius</taxon>
    </lineage>
</organism>
<name>A0ABU7AI42_9TELE</name>
<dbReference type="PANTHER" id="PTHR31025:SF28">
    <property type="match status" value="1"/>
</dbReference>
<evidence type="ECO:0000256" key="1">
    <source>
        <dbReference type="SAM" id="MobiDB-lite"/>
    </source>
</evidence>
<proteinExistence type="predicted"/>
<keyword evidence="3" id="KW-1185">Reference proteome</keyword>
<comment type="caution">
    <text evidence="2">The sequence shown here is derived from an EMBL/GenBank/DDBJ whole genome shotgun (WGS) entry which is preliminary data.</text>
</comment>
<protein>
    <submittedName>
        <fullName evidence="2">Uncharacterized protein</fullName>
    </submittedName>
</protein>
<accession>A0ABU7AI42</accession>
<dbReference type="Proteomes" id="UP001345963">
    <property type="component" value="Unassembled WGS sequence"/>
</dbReference>
<gene>
    <name evidence="2" type="ORF">ATANTOWER_019374</name>
</gene>
<evidence type="ECO:0000313" key="3">
    <source>
        <dbReference type="Proteomes" id="UP001345963"/>
    </source>
</evidence>
<dbReference type="PANTHER" id="PTHR31025">
    <property type="entry name" value="SI:CH211-196P9.1-RELATED"/>
    <property type="match status" value="1"/>
</dbReference>